<protein>
    <recommendedName>
        <fullName evidence="3">Glycosyl transferase family 2</fullName>
    </recommendedName>
</protein>
<dbReference type="SUPFAM" id="SSF53448">
    <property type="entry name" value="Nucleotide-diphospho-sugar transferases"/>
    <property type="match status" value="1"/>
</dbReference>
<dbReference type="Pfam" id="PF13704">
    <property type="entry name" value="Glyco_tranf_2_4"/>
    <property type="match status" value="1"/>
</dbReference>
<dbReference type="EMBL" id="AP027731">
    <property type="protein sequence ID" value="BDZ44367.1"/>
    <property type="molecule type" value="Genomic_DNA"/>
</dbReference>
<evidence type="ECO:0000313" key="1">
    <source>
        <dbReference type="EMBL" id="BDZ44367.1"/>
    </source>
</evidence>
<organism evidence="1 2">
    <name type="scientific">Naasia aerilata</name>
    <dbReference type="NCBI Taxonomy" id="1162966"/>
    <lineage>
        <taxon>Bacteria</taxon>
        <taxon>Bacillati</taxon>
        <taxon>Actinomycetota</taxon>
        <taxon>Actinomycetes</taxon>
        <taxon>Micrococcales</taxon>
        <taxon>Microbacteriaceae</taxon>
        <taxon>Naasia</taxon>
    </lineage>
</organism>
<evidence type="ECO:0000313" key="2">
    <source>
        <dbReference type="Proteomes" id="UP001321498"/>
    </source>
</evidence>
<evidence type="ECO:0008006" key="3">
    <source>
        <dbReference type="Google" id="ProtNLM"/>
    </source>
</evidence>
<reference evidence="2" key="1">
    <citation type="journal article" date="2019" name="Int. J. Syst. Evol. Microbiol.">
        <title>The Global Catalogue of Microorganisms (GCM) 10K type strain sequencing project: providing services to taxonomists for standard genome sequencing and annotation.</title>
        <authorList>
            <consortium name="The Broad Institute Genomics Platform"/>
            <consortium name="The Broad Institute Genome Sequencing Center for Infectious Disease"/>
            <person name="Wu L."/>
            <person name="Ma J."/>
        </authorList>
    </citation>
    <scope>NUCLEOTIDE SEQUENCE [LARGE SCALE GENOMIC DNA]</scope>
    <source>
        <strain evidence="2">NBRC 108725</strain>
    </source>
</reference>
<keyword evidence="2" id="KW-1185">Reference proteome</keyword>
<gene>
    <name evidence="1" type="ORF">GCM10025866_02760</name>
</gene>
<dbReference type="InterPro" id="IPR029044">
    <property type="entry name" value="Nucleotide-diphossugar_trans"/>
</dbReference>
<dbReference type="PANTHER" id="PTHR43630">
    <property type="entry name" value="POLY-BETA-1,6-N-ACETYL-D-GLUCOSAMINE SYNTHASE"/>
    <property type="match status" value="1"/>
</dbReference>
<sequence>MPRIHAICLVRDEADIIESAVRAALRWADFIYVMDDSSSDGTWEILQRLAEEDPRVVLRERNTGPFTIALRQRVVEGVRDRAELGDWWAWLDADEFFVDDPRQVLARVPLRYGVVHSASIEYYFTDRDLEAYDAAPEGYTRNWTPDTPRYYATGWGEERFFRHIPGVRWGAIAAQAASPIRIRLRHLQYRTPPQIERRVRRRVSSKEFWHEKEASWSPTGSAGDVLVLDRPEAEFWPHRVVRSSALRYDAGDGGYEIDEAALPDLSPALSVRERLLRLWAVSHLVPQAMWRRARHRRSEHRAAT</sequence>
<accession>A0ABM8G8E0</accession>
<name>A0ABM8G8E0_9MICO</name>
<proteinExistence type="predicted"/>
<dbReference type="RefSeq" id="WP_286277833.1">
    <property type="nucleotide sequence ID" value="NZ_AP027731.1"/>
</dbReference>
<dbReference type="Proteomes" id="UP001321498">
    <property type="component" value="Chromosome"/>
</dbReference>
<dbReference type="Gene3D" id="3.90.550.10">
    <property type="entry name" value="Spore Coat Polysaccharide Biosynthesis Protein SpsA, Chain A"/>
    <property type="match status" value="1"/>
</dbReference>
<dbReference type="PANTHER" id="PTHR43630:SF2">
    <property type="entry name" value="GLYCOSYLTRANSFERASE"/>
    <property type="match status" value="1"/>
</dbReference>
<dbReference type="CDD" id="cd00761">
    <property type="entry name" value="Glyco_tranf_GTA_type"/>
    <property type="match status" value="1"/>
</dbReference>